<comment type="caution">
    <text evidence="3">The sequence shown here is derived from an EMBL/GenBank/DDBJ whole genome shotgun (WGS) entry which is preliminary data.</text>
</comment>
<evidence type="ECO:0000256" key="1">
    <source>
        <dbReference type="SAM" id="MobiDB-lite"/>
    </source>
</evidence>
<evidence type="ECO:0000313" key="3">
    <source>
        <dbReference type="EMBL" id="MDA0136394.1"/>
    </source>
</evidence>
<proteinExistence type="predicted"/>
<dbReference type="Pfam" id="PF00561">
    <property type="entry name" value="Abhydrolase_1"/>
    <property type="match status" value="1"/>
</dbReference>
<protein>
    <submittedName>
        <fullName evidence="3">Alpha/beta fold hydrolase</fullName>
    </submittedName>
</protein>
<dbReference type="Gene3D" id="3.40.50.1820">
    <property type="entry name" value="alpha/beta hydrolase"/>
    <property type="match status" value="1"/>
</dbReference>
<reference evidence="3" key="1">
    <citation type="submission" date="2022-10" db="EMBL/GenBank/DDBJ databases">
        <title>The WGS of Solirubrobacter sp. CPCC 204708.</title>
        <authorList>
            <person name="Jiang Z."/>
        </authorList>
    </citation>
    <scope>NUCLEOTIDE SEQUENCE</scope>
    <source>
        <strain evidence="3">CPCC 204708</strain>
    </source>
</reference>
<sequence length="347" mass="37124">MIGSRVGGCEPFERAQARQTAARRGGARQKRPPIKSCLHVSPLPLCRTRGTLRLSERKNSTVNVGCRHHARSMTSVVGAGERFASVGEVELCYETFGSPSDPALLLIMGMGFQLVHWPDAFCASLAGHGFFVVRFDNRDAGRSTHVDAPYGLEDMADDAVGLLDALGVSAAHVAGASLGAMIAQVVAVRHPSRVLSLASLMSTTGARGVGRTSPRVFLAALRRSRDAGERRVRMFSVIGSTRFEQDVDWIRRVSRVAAARDPQGRAGRRRQHRAVRRAGDRTGSLRAISCPTVVIHGSADVMCAPSGGRATADAIPGARFELIDGLGHDLPPGAWPRIIEAIVANAR</sequence>
<organism evidence="3 4">
    <name type="scientific">Solirubrobacter deserti</name>
    <dbReference type="NCBI Taxonomy" id="2282478"/>
    <lineage>
        <taxon>Bacteria</taxon>
        <taxon>Bacillati</taxon>
        <taxon>Actinomycetota</taxon>
        <taxon>Thermoleophilia</taxon>
        <taxon>Solirubrobacterales</taxon>
        <taxon>Solirubrobacteraceae</taxon>
        <taxon>Solirubrobacter</taxon>
    </lineage>
</organism>
<evidence type="ECO:0000259" key="2">
    <source>
        <dbReference type="Pfam" id="PF00561"/>
    </source>
</evidence>
<feature type="domain" description="AB hydrolase-1" evidence="2">
    <location>
        <begin position="102"/>
        <end position="329"/>
    </location>
</feature>
<dbReference type="InterPro" id="IPR050471">
    <property type="entry name" value="AB_hydrolase"/>
</dbReference>
<dbReference type="SUPFAM" id="SSF53474">
    <property type="entry name" value="alpha/beta-Hydrolases"/>
    <property type="match status" value="1"/>
</dbReference>
<dbReference type="PANTHER" id="PTHR43433">
    <property type="entry name" value="HYDROLASE, ALPHA/BETA FOLD FAMILY PROTEIN"/>
    <property type="match status" value="1"/>
</dbReference>
<dbReference type="GO" id="GO:0016787">
    <property type="term" value="F:hydrolase activity"/>
    <property type="evidence" value="ECO:0007669"/>
    <property type="project" value="UniProtKB-KW"/>
</dbReference>
<dbReference type="RefSeq" id="WP_270006172.1">
    <property type="nucleotide sequence ID" value="NZ_JAPCID010000003.1"/>
</dbReference>
<dbReference type="Proteomes" id="UP001147700">
    <property type="component" value="Unassembled WGS sequence"/>
</dbReference>
<gene>
    <name evidence="3" type="ORF">OJ962_02720</name>
</gene>
<dbReference type="PANTHER" id="PTHR43433:SF5">
    <property type="entry name" value="AB HYDROLASE-1 DOMAIN-CONTAINING PROTEIN"/>
    <property type="match status" value="1"/>
</dbReference>
<keyword evidence="4" id="KW-1185">Reference proteome</keyword>
<dbReference type="InterPro" id="IPR029058">
    <property type="entry name" value="AB_hydrolase_fold"/>
</dbReference>
<name>A0ABT4RCX5_9ACTN</name>
<dbReference type="EMBL" id="JAPCID010000003">
    <property type="protein sequence ID" value="MDA0136394.1"/>
    <property type="molecule type" value="Genomic_DNA"/>
</dbReference>
<evidence type="ECO:0000313" key="4">
    <source>
        <dbReference type="Proteomes" id="UP001147700"/>
    </source>
</evidence>
<keyword evidence="3" id="KW-0378">Hydrolase</keyword>
<feature type="compositionally biased region" description="Basic residues" evidence="1">
    <location>
        <begin position="266"/>
        <end position="276"/>
    </location>
</feature>
<accession>A0ABT4RCX5</accession>
<feature type="region of interest" description="Disordered" evidence="1">
    <location>
        <begin position="260"/>
        <end position="280"/>
    </location>
</feature>
<dbReference type="InterPro" id="IPR000073">
    <property type="entry name" value="AB_hydrolase_1"/>
</dbReference>